<dbReference type="EMBL" id="PGFH01000003">
    <property type="protein sequence ID" value="PJJ78027.1"/>
    <property type="molecule type" value="Genomic_DNA"/>
</dbReference>
<evidence type="ECO:0000313" key="3">
    <source>
        <dbReference type="Proteomes" id="UP000231742"/>
    </source>
</evidence>
<dbReference type="InterPro" id="IPR007037">
    <property type="entry name" value="SIP_rossman_dom"/>
</dbReference>
<dbReference type="Gene3D" id="3.40.50.80">
    <property type="entry name" value="Nucleotide-binding domain of ferredoxin-NADP reductase (FNR) module"/>
    <property type="match status" value="1"/>
</dbReference>
<protein>
    <submittedName>
        <fullName evidence="2">Siderophore-interacting protein</fullName>
    </submittedName>
</protein>
<evidence type="ECO:0000313" key="2">
    <source>
        <dbReference type="EMBL" id="PJJ78027.1"/>
    </source>
</evidence>
<name>A0A2M9D1J9_9MICO</name>
<accession>A0A2M9D1J9</accession>
<dbReference type="PANTHER" id="PTHR30157">
    <property type="entry name" value="FERRIC REDUCTASE, NADPH-DEPENDENT"/>
    <property type="match status" value="1"/>
</dbReference>
<keyword evidence="3" id="KW-1185">Reference proteome</keyword>
<dbReference type="InterPro" id="IPR039374">
    <property type="entry name" value="SIP_fam"/>
</dbReference>
<reference evidence="2 3" key="1">
    <citation type="submission" date="2017-11" db="EMBL/GenBank/DDBJ databases">
        <title>Genomic Encyclopedia of Archaeal and Bacterial Type Strains, Phase II (KMG-II): From Individual Species to Whole Genera.</title>
        <authorList>
            <person name="Goeker M."/>
        </authorList>
    </citation>
    <scope>NUCLEOTIDE SEQUENCE [LARGE SCALE GENOMIC DNA]</scope>
    <source>
        <strain evidence="2 3">DSM 16400</strain>
    </source>
</reference>
<dbReference type="Proteomes" id="UP000231742">
    <property type="component" value="Unassembled WGS sequence"/>
</dbReference>
<dbReference type="CDD" id="cd06193">
    <property type="entry name" value="siderophore_interacting"/>
    <property type="match status" value="1"/>
</dbReference>
<proteinExistence type="predicted"/>
<dbReference type="AlphaFoldDB" id="A0A2M9D1J9"/>
<gene>
    <name evidence="2" type="ORF">CLV85_2481</name>
</gene>
<evidence type="ECO:0000259" key="1">
    <source>
        <dbReference type="Pfam" id="PF04954"/>
    </source>
</evidence>
<comment type="caution">
    <text evidence="2">The sequence shown here is derived from an EMBL/GenBank/DDBJ whole genome shotgun (WGS) entry which is preliminary data.</text>
</comment>
<dbReference type="RefSeq" id="WP_211283034.1">
    <property type="nucleotide sequence ID" value="NZ_PGFH01000003.1"/>
</dbReference>
<feature type="domain" description="SIP-like Rossmann fold" evidence="1">
    <location>
        <begin position="23"/>
        <end position="112"/>
    </location>
</feature>
<dbReference type="InterPro" id="IPR039261">
    <property type="entry name" value="FNR_nucleotide-bd"/>
</dbReference>
<dbReference type="Pfam" id="PF04954">
    <property type="entry name" value="SIP"/>
    <property type="match status" value="1"/>
</dbReference>
<dbReference type="PANTHER" id="PTHR30157:SF0">
    <property type="entry name" value="NADPH-DEPENDENT FERRIC-CHELATE REDUCTASE"/>
    <property type="match status" value="1"/>
</dbReference>
<sequence length="123" mass="13388">MPILGSMFPELFTPQIAWNPQSADRVLLAGDETSIDAISMILATLPARSRGQVFIEVDSADDIQPLSAPGRFSVCWLLRERGQSVARSVDAWLSEMLPVSAFGESTVYAWVAHQGPARLLSSN</sequence>
<organism evidence="2 3">
    <name type="scientific">Salinibacterium amurskyense</name>
    <dbReference type="NCBI Taxonomy" id="205941"/>
    <lineage>
        <taxon>Bacteria</taxon>
        <taxon>Bacillati</taxon>
        <taxon>Actinomycetota</taxon>
        <taxon>Actinomycetes</taxon>
        <taxon>Micrococcales</taxon>
        <taxon>Microbacteriaceae</taxon>
        <taxon>Salinibacterium</taxon>
    </lineage>
</organism>